<keyword evidence="8" id="KW-0464">Manganese</keyword>
<keyword evidence="16" id="KW-1185">Reference proteome</keyword>
<dbReference type="RefSeq" id="XP_007413280.1">
    <property type="nucleotide sequence ID" value="XM_007413218.1"/>
</dbReference>
<evidence type="ECO:0000256" key="6">
    <source>
        <dbReference type="ARBA" id="ARBA00023056"/>
    </source>
</evidence>
<evidence type="ECO:0000313" key="16">
    <source>
        <dbReference type="Proteomes" id="UP000001072"/>
    </source>
</evidence>
<feature type="compositionally biased region" description="Low complexity" evidence="14">
    <location>
        <begin position="375"/>
        <end position="388"/>
    </location>
</feature>
<feature type="region of interest" description="Disordered" evidence="14">
    <location>
        <begin position="659"/>
        <end position="711"/>
    </location>
</feature>
<feature type="compositionally biased region" description="Basic and acidic residues" evidence="14">
    <location>
        <begin position="364"/>
        <end position="374"/>
    </location>
</feature>
<feature type="compositionally biased region" description="Acidic residues" evidence="14">
    <location>
        <begin position="672"/>
        <end position="688"/>
    </location>
</feature>
<gene>
    <name evidence="15" type="primary">MlpGLGEN</name>
    <name evidence="15" type="ORF">MELLADRAFT_90194</name>
</gene>
<evidence type="ECO:0000256" key="4">
    <source>
        <dbReference type="ARBA" id="ARBA00022679"/>
    </source>
</evidence>
<dbReference type="InterPro" id="IPR029044">
    <property type="entry name" value="Nucleotide-diphossugar_trans"/>
</dbReference>
<organism evidence="16">
    <name type="scientific">Melampsora larici-populina (strain 98AG31 / pathotype 3-4-7)</name>
    <name type="common">Poplar leaf rust fungus</name>
    <dbReference type="NCBI Taxonomy" id="747676"/>
    <lineage>
        <taxon>Eukaryota</taxon>
        <taxon>Fungi</taxon>
        <taxon>Dikarya</taxon>
        <taxon>Basidiomycota</taxon>
        <taxon>Pucciniomycotina</taxon>
        <taxon>Pucciniomycetes</taxon>
        <taxon>Pucciniales</taxon>
        <taxon>Melampsoraceae</taxon>
        <taxon>Melampsora</taxon>
    </lineage>
</organism>
<dbReference type="KEGG" id="mlr:MELLADRAFT_90194"/>
<dbReference type="InterPro" id="IPR050587">
    <property type="entry name" value="GNT1/Glycosyltrans_8"/>
</dbReference>
<comment type="catalytic activity">
    <reaction evidence="11">
        <text>[1,4-alpha-D-glucosyl](n)-L-tyrosyl-[glycogenin] + UDP-alpha-D-glucose = [1,4-alpha-D-glucosyl](n+1)-L-tyrosyl-[glycogenin] + UDP + H(+)</text>
        <dbReference type="Rhea" id="RHEA:56560"/>
        <dbReference type="Rhea" id="RHEA-COMP:14606"/>
        <dbReference type="Rhea" id="RHEA-COMP:14607"/>
        <dbReference type="ChEBI" id="CHEBI:15378"/>
        <dbReference type="ChEBI" id="CHEBI:58223"/>
        <dbReference type="ChEBI" id="CHEBI:58885"/>
        <dbReference type="ChEBI" id="CHEBI:140574"/>
        <dbReference type="EC" id="2.4.1.186"/>
    </reaction>
</comment>
<dbReference type="Pfam" id="PF01501">
    <property type="entry name" value="Glyco_transf_8"/>
    <property type="match status" value="1"/>
</dbReference>
<dbReference type="HOGENOM" id="CLU_340677_0_0_1"/>
<dbReference type="OrthoDB" id="2014201at2759"/>
<dbReference type="Proteomes" id="UP000001072">
    <property type="component" value="Unassembled WGS sequence"/>
</dbReference>
<comment type="function">
    <text evidence="13">Self-glucosylating initiator of glycogen synthesis. It catalyzes the formation of a short alpha (1,4)-glucosyl chain covalently attached via a glucose 1-O-tyrosyl linkage to internal tyrosine residues and these chains act as primers for the elongation reaction catalyzed by glycogen synthase.</text>
</comment>
<comment type="similarity">
    <text evidence="9">Belongs to the glycosyltransferase 8 family. Glycogenin subfamily.</text>
</comment>
<evidence type="ECO:0000256" key="7">
    <source>
        <dbReference type="ARBA" id="ARBA00023180"/>
    </source>
</evidence>
<evidence type="ECO:0000256" key="3">
    <source>
        <dbReference type="ARBA" id="ARBA00022490"/>
    </source>
</evidence>
<evidence type="ECO:0000256" key="13">
    <source>
        <dbReference type="ARBA" id="ARBA00057883"/>
    </source>
</evidence>
<proteinExistence type="inferred from homology"/>
<feature type="region of interest" description="Disordered" evidence="14">
    <location>
        <begin position="533"/>
        <end position="555"/>
    </location>
</feature>
<keyword evidence="7" id="KW-0325">Glycoprotein</keyword>
<dbReference type="AlphaFoldDB" id="F4RW21"/>
<feature type="region of interest" description="Disordered" evidence="14">
    <location>
        <begin position="364"/>
        <end position="464"/>
    </location>
</feature>
<dbReference type="GeneID" id="18935483"/>
<accession>F4RW21</accession>
<evidence type="ECO:0000256" key="11">
    <source>
        <dbReference type="ARBA" id="ARBA00050886"/>
    </source>
</evidence>
<evidence type="ECO:0000256" key="8">
    <source>
        <dbReference type="ARBA" id="ARBA00023211"/>
    </source>
</evidence>
<comment type="catalytic activity">
    <reaction evidence="12">
        <text>L-tyrosyl-[glycogenin] + UDP-alpha-D-glucose = alpha-D-glucosyl-L-tyrosyl-[glycogenin] + UDP + H(+)</text>
        <dbReference type="Rhea" id="RHEA:23360"/>
        <dbReference type="Rhea" id="RHEA-COMP:14604"/>
        <dbReference type="Rhea" id="RHEA-COMP:14605"/>
        <dbReference type="ChEBI" id="CHEBI:15378"/>
        <dbReference type="ChEBI" id="CHEBI:46858"/>
        <dbReference type="ChEBI" id="CHEBI:58223"/>
        <dbReference type="ChEBI" id="CHEBI:58885"/>
        <dbReference type="ChEBI" id="CHEBI:140573"/>
        <dbReference type="EC" id="2.4.1.186"/>
    </reaction>
</comment>
<name>F4RW21_MELLP</name>
<dbReference type="FunFam" id="3.90.550.10:FF:000092">
    <property type="entry name" value="Glycogenin 2"/>
    <property type="match status" value="1"/>
</dbReference>
<dbReference type="GO" id="GO:0005737">
    <property type="term" value="C:cytoplasm"/>
    <property type="evidence" value="ECO:0007669"/>
    <property type="project" value="UniProtKB-SubCell"/>
</dbReference>
<evidence type="ECO:0000256" key="12">
    <source>
        <dbReference type="ARBA" id="ARBA00052293"/>
    </source>
</evidence>
<feature type="compositionally biased region" description="Basic and acidic residues" evidence="14">
    <location>
        <begin position="394"/>
        <end position="410"/>
    </location>
</feature>
<evidence type="ECO:0000256" key="5">
    <source>
        <dbReference type="ARBA" id="ARBA00022723"/>
    </source>
</evidence>
<dbReference type="EMBL" id="GL883124">
    <property type="protein sequence ID" value="EGG03486.1"/>
    <property type="molecule type" value="Genomic_DNA"/>
</dbReference>
<comment type="subcellular location">
    <subcellularLocation>
        <location evidence="2">Cytoplasm</location>
    </subcellularLocation>
</comment>
<sequence length="833" mass="92972">MAPYAFVTMLTSDPYLPGCLVTAHSIKQSEKDNAAQDFDLVCLITLDSVSVESIKALRKVYNLVISVDAISSSNKDELNLLGRQDLSGTITKIHIWRLVQYQKVIYVDADTLILKSISHLFQLPNEFSASPDTGWPDCFNSGLMVIQPNLDVFDRLYAFFFERGSWDGGDQGVLNDFFSSDDETFEDGTQRPTWNRLSFAYNVTPSAYYSYAPAYRRFGKNIFMIHFIGQEKPWHLLGKRQFKTQTQLASSTGLPPVDYDALLHKWFDVYERAYGPIKLSDSTYTEHDFAFPKYAAQWDSQKPSRYEPPSFDKLKQMFTRKTDSNLSSIPVLHGEVYEGGCEGSYMSMPLPGRPHRFLTQHGFETRDDKGKNREPSMSSSYESVPVSELPAAPCDDHPIESDTTPRHLEPSESPVDETSFPVQSTSVDMASTASNHEKSDSGSHHHQPWDATRSPPPNQGFQMSNPITKRYEAAWDQPVQHQAAQFFQPPPQAKGYIPPITHQDYSQITSSSPSLQSVKPIFPWEQTSRNWKTSRVFPEETEVPQNDESRSRMQSYNSDAFSDDAHLHQQDQQPSIDQANLTELYRNAWDEHPFIRRYANALAGSSNSSRVRSEGGTRESLVAQLAQTPHLERKSFLSGSHFDDPPSSNPEVSEAAATFRLRRDSETSSRDGDEEDVGSDDEGSEDGAETSRRALKIDAMPVILPGRPTGPMIAPRRPPLYHGNESVGSVSRVPTVRSIIIGVPIGVDQKTGAGEFESVQRRGLGRNNGLEIESESRPGSLASLPAPKPSRVFSPTTDTGSLKKSGLDALQKLVNEMENQKRLAAGSTPHGPN</sequence>
<feature type="compositionally biased region" description="Polar residues" evidence="14">
    <location>
        <begin position="793"/>
        <end position="802"/>
    </location>
</feature>
<dbReference type="STRING" id="747676.F4RW21"/>
<evidence type="ECO:0000313" key="15">
    <source>
        <dbReference type="EMBL" id="EGG03486.1"/>
    </source>
</evidence>
<evidence type="ECO:0000256" key="14">
    <source>
        <dbReference type="SAM" id="MobiDB-lite"/>
    </source>
</evidence>
<dbReference type="InParanoid" id="F4RW21"/>
<dbReference type="GO" id="GO:0008466">
    <property type="term" value="F:glycogenin glucosyltransferase activity"/>
    <property type="evidence" value="ECO:0007669"/>
    <property type="project" value="UniProtKB-EC"/>
</dbReference>
<evidence type="ECO:0000256" key="1">
    <source>
        <dbReference type="ARBA" id="ARBA00001936"/>
    </source>
</evidence>
<keyword evidence="5" id="KW-0479">Metal-binding</keyword>
<reference evidence="16" key="1">
    <citation type="journal article" date="2011" name="Proc. Natl. Acad. Sci. U.S.A.">
        <title>Obligate biotrophy features unraveled by the genomic analysis of rust fungi.</title>
        <authorList>
            <person name="Duplessis S."/>
            <person name="Cuomo C.A."/>
            <person name="Lin Y.-C."/>
            <person name="Aerts A."/>
            <person name="Tisserant E."/>
            <person name="Veneault-Fourrey C."/>
            <person name="Joly D.L."/>
            <person name="Hacquard S."/>
            <person name="Amselem J."/>
            <person name="Cantarel B.L."/>
            <person name="Chiu R."/>
            <person name="Coutinho P.M."/>
            <person name="Feau N."/>
            <person name="Field M."/>
            <person name="Frey P."/>
            <person name="Gelhaye E."/>
            <person name="Goldberg J."/>
            <person name="Grabherr M.G."/>
            <person name="Kodira C.D."/>
            <person name="Kohler A."/>
            <person name="Kuees U."/>
            <person name="Lindquist E.A."/>
            <person name="Lucas S.M."/>
            <person name="Mago R."/>
            <person name="Mauceli E."/>
            <person name="Morin E."/>
            <person name="Murat C."/>
            <person name="Pangilinan J.L."/>
            <person name="Park R."/>
            <person name="Pearson M."/>
            <person name="Quesneville H."/>
            <person name="Rouhier N."/>
            <person name="Sakthikumar S."/>
            <person name="Salamov A.A."/>
            <person name="Schmutz J."/>
            <person name="Selles B."/>
            <person name="Shapiro H."/>
            <person name="Tanguay P."/>
            <person name="Tuskan G.A."/>
            <person name="Henrissat B."/>
            <person name="Van de Peer Y."/>
            <person name="Rouze P."/>
            <person name="Ellis J.G."/>
            <person name="Dodds P.N."/>
            <person name="Schein J.E."/>
            <person name="Zhong S."/>
            <person name="Hamelin R.C."/>
            <person name="Grigoriev I.V."/>
            <person name="Szabo L.J."/>
            <person name="Martin F."/>
        </authorList>
    </citation>
    <scope>NUCLEOTIDE SEQUENCE [LARGE SCALE GENOMIC DNA]</scope>
    <source>
        <strain evidence="16">98AG31 / pathotype 3-4-7</strain>
    </source>
</reference>
<dbReference type="eggNOG" id="KOG1950">
    <property type="taxonomic scope" value="Eukaryota"/>
</dbReference>
<dbReference type="EC" id="2.4.1.186" evidence="10"/>
<protein>
    <recommendedName>
        <fullName evidence="10">glycogenin glucosyltransferase</fullName>
        <ecNumber evidence="10">2.4.1.186</ecNumber>
    </recommendedName>
</protein>
<comment type="cofactor">
    <cofactor evidence="1">
        <name>Mn(2+)</name>
        <dbReference type="ChEBI" id="CHEBI:29035"/>
    </cofactor>
</comment>
<keyword evidence="3" id="KW-0963">Cytoplasm</keyword>
<dbReference type="PANTHER" id="PTHR11183">
    <property type="entry name" value="GLYCOGENIN SUBFAMILY MEMBER"/>
    <property type="match status" value="1"/>
</dbReference>
<keyword evidence="4" id="KW-0808">Transferase</keyword>
<dbReference type="VEuPathDB" id="FungiDB:MELLADRAFT_90194"/>
<feature type="compositionally biased region" description="Basic and acidic residues" evidence="14">
    <location>
        <begin position="661"/>
        <end position="671"/>
    </location>
</feature>
<dbReference type="Gene3D" id="3.90.550.10">
    <property type="entry name" value="Spore Coat Polysaccharide Biosynthesis Protein SpsA, Chain A"/>
    <property type="match status" value="1"/>
</dbReference>
<evidence type="ECO:0000256" key="2">
    <source>
        <dbReference type="ARBA" id="ARBA00004496"/>
    </source>
</evidence>
<dbReference type="GO" id="GO:0005978">
    <property type="term" value="P:glycogen biosynthetic process"/>
    <property type="evidence" value="ECO:0007669"/>
    <property type="project" value="UniProtKB-KW"/>
</dbReference>
<feature type="compositionally biased region" description="Polar residues" evidence="14">
    <location>
        <begin position="420"/>
        <end position="434"/>
    </location>
</feature>
<dbReference type="SUPFAM" id="SSF53448">
    <property type="entry name" value="Nucleotide-diphospho-sugar transferases"/>
    <property type="match status" value="1"/>
</dbReference>
<dbReference type="CDD" id="cd02537">
    <property type="entry name" value="GT8_Glycogenin"/>
    <property type="match status" value="1"/>
</dbReference>
<feature type="region of interest" description="Disordered" evidence="14">
    <location>
        <begin position="767"/>
        <end position="804"/>
    </location>
</feature>
<keyword evidence="6" id="KW-0320">Glycogen biosynthesis</keyword>
<evidence type="ECO:0000256" key="10">
    <source>
        <dbReference type="ARBA" id="ARBA00038934"/>
    </source>
</evidence>
<dbReference type="InterPro" id="IPR002495">
    <property type="entry name" value="Glyco_trans_8"/>
</dbReference>
<dbReference type="GO" id="GO:0046872">
    <property type="term" value="F:metal ion binding"/>
    <property type="evidence" value="ECO:0007669"/>
    <property type="project" value="UniProtKB-KW"/>
</dbReference>
<evidence type="ECO:0000256" key="9">
    <source>
        <dbReference type="ARBA" id="ARBA00038162"/>
    </source>
</evidence>